<evidence type="ECO:0000256" key="4">
    <source>
        <dbReference type="RuleBase" id="RU003718"/>
    </source>
</evidence>
<evidence type="ECO:0000313" key="7">
    <source>
        <dbReference type="Proteomes" id="UP001370490"/>
    </source>
</evidence>
<organism evidence="6 7">
    <name type="scientific">Dillenia turbinata</name>
    <dbReference type="NCBI Taxonomy" id="194707"/>
    <lineage>
        <taxon>Eukaryota</taxon>
        <taxon>Viridiplantae</taxon>
        <taxon>Streptophyta</taxon>
        <taxon>Embryophyta</taxon>
        <taxon>Tracheophyta</taxon>
        <taxon>Spermatophyta</taxon>
        <taxon>Magnoliopsida</taxon>
        <taxon>eudicotyledons</taxon>
        <taxon>Gunneridae</taxon>
        <taxon>Pentapetalae</taxon>
        <taxon>Dilleniales</taxon>
        <taxon>Dilleniaceae</taxon>
        <taxon>Dillenia</taxon>
    </lineage>
</organism>
<comment type="caution">
    <text evidence="6">The sequence shown here is derived from an EMBL/GenBank/DDBJ whole genome shotgun (WGS) entry which is preliminary data.</text>
</comment>
<keyword evidence="3 4" id="KW-0808">Transferase</keyword>
<name>A0AAN8WGC2_9MAGN</name>
<gene>
    <name evidence="6" type="ORF">RJ641_001375</name>
</gene>
<evidence type="ECO:0000256" key="5">
    <source>
        <dbReference type="RuleBase" id="RU362057"/>
    </source>
</evidence>
<dbReference type="GO" id="GO:0008194">
    <property type="term" value="F:UDP-glycosyltransferase activity"/>
    <property type="evidence" value="ECO:0007669"/>
    <property type="project" value="InterPro"/>
</dbReference>
<keyword evidence="2 4" id="KW-0328">Glycosyltransferase</keyword>
<dbReference type="Gene3D" id="3.40.50.2000">
    <property type="entry name" value="Glycogen Phosphorylase B"/>
    <property type="match status" value="2"/>
</dbReference>
<dbReference type="PROSITE" id="PS00375">
    <property type="entry name" value="UDPGT"/>
    <property type="match status" value="1"/>
</dbReference>
<dbReference type="AlphaFoldDB" id="A0AAN8WGC2"/>
<accession>A0AAN8WGC2</accession>
<keyword evidence="7" id="KW-1185">Reference proteome</keyword>
<dbReference type="Pfam" id="PF00201">
    <property type="entry name" value="UDPGT"/>
    <property type="match status" value="1"/>
</dbReference>
<dbReference type="EC" id="2.4.1.-" evidence="5"/>
<dbReference type="EMBL" id="JBAMMX010000001">
    <property type="protein sequence ID" value="KAK6947902.1"/>
    <property type="molecule type" value="Genomic_DNA"/>
</dbReference>
<dbReference type="PANTHER" id="PTHR48046">
    <property type="entry name" value="UDP-GLYCOSYLTRANSFERASE 72E1"/>
    <property type="match status" value="1"/>
</dbReference>
<protein>
    <recommendedName>
        <fullName evidence="5">Glycosyltransferase</fullName>
        <ecNumber evidence="5">2.4.1.-</ecNumber>
    </recommendedName>
</protein>
<dbReference type="FunFam" id="3.40.50.2000:FF:000054">
    <property type="entry name" value="Glycosyltransferase"/>
    <property type="match status" value="1"/>
</dbReference>
<comment type="similarity">
    <text evidence="1 4">Belongs to the UDP-glycosyltransferase family.</text>
</comment>
<dbReference type="PANTHER" id="PTHR48046:SF6">
    <property type="entry name" value="GLYCOSYLTRANSFERASE"/>
    <property type="match status" value="1"/>
</dbReference>
<dbReference type="SUPFAM" id="SSF53756">
    <property type="entry name" value="UDP-Glycosyltransferase/glycogen phosphorylase"/>
    <property type="match status" value="1"/>
</dbReference>
<dbReference type="InterPro" id="IPR035595">
    <property type="entry name" value="UDP_glycos_trans_CS"/>
</dbReference>
<dbReference type="FunFam" id="3.40.50.2000:FF:000051">
    <property type="entry name" value="Glycosyltransferase"/>
    <property type="match status" value="1"/>
</dbReference>
<evidence type="ECO:0000256" key="3">
    <source>
        <dbReference type="ARBA" id="ARBA00022679"/>
    </source>
</evidence>
<evidence type="ECO:0000313" key="6">
    <source>
        <dbReference type="EMBL" id="KAK6947902.1"/>
    </source>
</evidence>
<dbReference type="Proteomes" id="UP001370490">
    <property type="component" value="Unassembled WGS sequence"/>
</dbReference>
<evidence type="ECO:0000256" key="1">
    <source>
        <dbReference type="ARBA" id="ARBA00009995"/>
    </source>
</evidence>
<proteinExistence type="inferred from homology"/>
<dbReference type="CDD" id="cd03784">
    <property type="entry name" value="GT1_Gtf-like"/>
    <property type="match status" value="1"/>
</dbReference>
<reference evidence="6 7" key="1">
    <citation type="submission" date="2023-12" db="EMBL/GenBank/DDBJ databases">
        <title>A high-quality genome assembly for Dillenia turbinata (Dilleniales).</title>
        <authorList>
            <person name="Chanderbali A."/>
        </authorList>
    </citation>
    <scope>NUCLEOTIDE SEQUENCE [LARGE SCALE GENOMIC DNA]</scope>
    <source>
        <strain evidence="6">LSX21</strain>
        <tissue evidence="6">Leaf</tissue>
    </source>
</reference>
<dbReference type="InterPro" id="IPR002213">
    <property type="entry name" value="UDP_glucos_trans"/>
</dbReference>
<sequence length="472" mass="52428">MEATQQTPHIVMVPTPGMGHLIPSIELAKKLILYNNISITYLISNDGSSLEPQKEALQALPKSINAIFLPPVSFDDLPEGTKIETRIVLTLIRSLPSLREAFKDLKERSNITAMVADLFATEAFEVAQEFGVLPFLFYTSAALDLSSMFYLPKLDETYSGEYIDLPEPLKLPGCIPFQARDLVDTLHDRQNEAYKWLLHAVKRYRMADGIILNSFTGLEPGACKALNEDWPGFPPVYPVGPLIRTISSREDEDGSECLKWLNQQPRGSVLFISFGSGGTLSHEQLLELAYGLEMSGQRFLWAVRSPHDLASSGAFFTVKSAENPFYFLPDGFIERTKDLGLVVSSWVPQIKILNHSSTGGFLTHCGWNSTLESVVHGIPLIAWPLFAEQRQNAVLLSEDLKVAVRVQANEKVVGREQIAGYVKGLIEGDEGKMLRKRMEDLKEAAAMAMEKDGSSTRLLAEIAQILSNNRTI</sequence>
<evidence type="ECO:0000256" key="2">
    <source>
        <dbReference type="ARBA" id="ARBA00022676"/>
    </source>
</evidence>